<dbReference type="InterPro" id="IPR007138">
    <property type="entry name" value="ABM_dom"/>
</dbReference>
<dbReference type="PANTHER" id="PTHR33336:SF3">
    <property type="entry name" value="ABM DOMAIN-CONTAINING PROTEIN"/>
    <property type="match status" value="1"/>
</dbReference>
<evidence type="ECO:0000313" key="2">
    <source>
        <dbReference type="EMBL" id="GAA2238684.1"/>
    </source>
</evidence>
<accession>A0ABN3DQ36</accession>
<dbReference type="PANTHER" id="PTHR33336">
    <property type="entry name" value="QUINOL MONOOXYGENASE YGIN-RELATED"/>
    <property type="match status" value="1"/>
</dbReference>
<comment type="caution">
    <text evidence="2">The sequence shown here is derived from an EMBL/GenBank/DDBJ whole genome shotgun (WGS) entry which is preliminary data.</text>
</comment>
<dbReference type="PROSITE" id="PS51725">
    <property type="entry name" value="ABM"/>
    <property type="match status" value="1"/>
</dbReference>
<feature type="domain" description="ABM" evidence="1">
    <location>
        <begin position="13"/>
        <end position="101"/>
    </location>
</feature>
<evidence type="ECO:0000313" key="3">
    <source>
        <dbReference type="Proteomes" id="UP001500929"/>
    </source>
</evidence>
<proteinExistence type="predicted"/>
<name>A0ABN3DQ36_9MICO</name>
<dbReference type="RefSeq" id="WP_259481320.1">
    <property type="nucleotide sequence ID" value="NZ_BAAAQY010000007.1"/>
</dbReference>
<dbReference type="Gene3D" id="3.30.70.100">
    <property type="match status" value="1"/>
</dbReference>
<dbReference type="Pfam" id="PF03992">
    <property type="entry name" value="ABM"/>
    <property type="match status" value="1"/>
</dbReference>
<dbReference type="InterPro" id="IPR050744">
    <property type="entry name" value="AI-2_Isomerase_LsrG"/>
</dbReference>
<reference evidence="2 3" key="1">
    <citation type="journal article" date="2019" name="Int. J. Syst. Evol. Microbiol.">
        <title>The Global Catalogue of Microorganisms (GCM) 10K type strain sequencing project: providing services to taxonomists for standard genome sequencing and annotation.</title>
        <authorList>
            <consortium name="The Broad Institute Genomics Platform"/>
            <consortium name="The Broad Institute Genome Sequencing Center for Infectious Disease"/>
            <person name="Wu L."/>
            <person name="Ma J."/>
        </authorList>
    </citation>
    <scope>NUCLEOTIDE SEQUENCE [LARGE SCALE GENOMIC DNA]</scope>
    <source>
        <strain evidence="2 3">JCM 16117</strain>
    </source>
</reference>
<gene>
    <name evidence="2" type="ORF">GCM10009851_24720</name>
</gene>
<organism evidence="2 3">
    <name type="scientific">Herbiconiux moechotypicola</name>
    <dbReference type="NCBI Taxonomy" id="637393"/>
    <lineage>
        <taxon>Bacteria</taxon>
        <taxon>Bacillati</taxon>
        <taxon>Actinomycetota</taxon>
        <taxon>Actinomycetes</taxon>
        <taxon>Micrococcales</taxon>
        <taxon>Microbacteriaceae</taxon>
        <taxon>Herbiconiux</taxon>
    </lineage>
</organism>
<sequence>MNDDPVAAGQAPVDLIARIRAGRGHEESVAGLLAEYGQHVSRSPGTLRFEVYRDADDSSRFVVLERYADQAAFEHHLADPANAEFNGAIAGMVTGASELQFLRS</sequence>
<dbReference type="SUPFAM" id="SSF54909">
    <property type="entry name" value="Dimeric alpha+beta barrel"/>
    <property type="match status" value="1"/>
</dbReference>
<dbReference type="EMBL" id="BAAAQY010000007">
    <property type="protein sequence ID" value="GAA2238684.1"/>
    <property type="molecule type" value="Genomic_DNA"/>
</dbReference>
<dbReference type="Proteomes" id="UP001500929">
    <property type="component" value="Unassembled WGS sequence"/>
</dbReference>
<dbReference type="InterPro" id="IPR011008">
    <property type="entry name" value="Dimeric_a/b-barrel"/>
</dbReference>
<evidence type="ECO:0000259" key="1">
    <source>
        <dbReference type="PROSITE" id="PS51725"/>
    </source>
</evidence>
<keyword evidence="3" id="KW-1185">Reference proteome</keyword>
<protein>
    <recommendedName>
        <fullName evidence="1">ABM domain-containing protein</fullName>
    </recommendedName>
</protein>